<gene>
    <name evidence="1" type="ORF">NCI00_20435</name>
</gene>
<proteinExistence type="predicted"/>
<reference evidence="1 2" key="1">
    <citation type="submission" date="2022-06" db="EMBL/GenBank/DDBJ databases">
        <title>Runella sp. S5 genome sequencing.</title>
        <authorList>
            <person name="Park S."/>
        </authorList>
    </citation>
    <scope>NUCLEOTIDE SEQUENCE [LARGE SCALE GENOMIC DNA]</scope>
    <source>
        <strain evidence="1 2">S5</strain>
    </source>
</reference>
<organism evidence="1 2">
    <name type="scientific">Runella salmonicolor</name>
    <dbReference type="NCBI Taxonomy" id="2950278"/>
    <lineage>
        <taxon>Bacteria</taxon>
        <taxon>Pseudomonadati</taxon>
        <taxon>Bacteroidota</taxon>
        <taxon>Cytophagia</taxon>
        <taxon>Cytophagales</taxon>
        <taxon>Spirosomataceae</taxon>
        <taxon>Runella</taxon>
    </lineage>
</organism>
<dbReference type="EMBL" id="JAMZEL010000009">
    <property type="protein sequence ID" value="MCP1384815.1"/>
    <property type="molecule type" value="Genomic_DNA"/>
</dbReference>
<evidence type="ECO:0000313" key="1">
    <source>
        <dbReference type="EMBL" id="MCP1384815.1"/>
    </source>
</evidence>
<evidence type="ECO:0000313" key="2">
    <source>
        <dbReference type="Proteomes" id="UP001204772"/>
    </source>
</evidence>
<sequence>MNNLFFEELRSAFLKKDQNLIAEKISTLFQEFNLNKYLDGKTFYHPLGFIYANLFQFENKETIRMHIWNENYYYIEPFMDIHNHYYIVNSFIYKGCINNNIYKVNPDLEDNFSIFEGSYTDAGDRILKKTSMGINLSMEYTETHCEGRLYQIQRNTIHSGKPLDKRTTCTIVFTEKPMNPNPLVVGAINGNCEYIYTNKPVDKELLTLILCELK</sequence>
<keyword evidence="2" id="KW-1185">Reference proteome</keyword>
<name>A0ABT1FTK2_9BACT</name>
<evidence type="ECO:0008006" key="3">
    <source>
        <dbReference type="Google" id="ProtNLM"/>
    </source>
</evidence>
<protein>
    <recommendedName>
        <fullName evidence="3">Phytanoyl-CoA dioxygenase (PhyH)</fullName>
    </recommendedName>
</protein>
<dbReference type="Proteomes" id="UP001204772">
    <property type="component" value="Unassembled WGS sequence"/>
</dbReference>
<comment type="caution">
    <text evidence="1">The sequence shown here is derived from an EMBL/GenBank/DDBJ whole genome shotgun (WGS) entry which is preliminary data.</text>
</comment>
<accession>A0ABT1FTK2</accession>
<dbReference type="RefSeq" id="WP_253530678.1">
    <property type="nucleotide sequence ID" value="NZ_JAMZEL010000009.1"/>
</dbReference>